<name>A0A1A9UY10_GLOAU</name>
<evidence type="ECO:0000313" key="2">
    <source>
        <dbReference type="Proteomes" id="UP000078200"/>
    </source>
</evidence>
<reference evidence="1" key="1">
    <citation type="submission" date="2020-05" db="UniProtKB">
        <authorList>
            <consortium name="EnsemblMetazoa"/>
        </authorList>
    </citation>
    <scope>IDENTIFICATION</scope>
    <source>
        <strain evidence="1">TTRI</strain>
    </source>
</reference>
<organism evidence="1 2">
    <name type="scientific">Glossina austeni</name>
    <name type="common">Savannah tsetse fly</name>
    <dbReference type="NCBI Taxonomy" id="7395"/>
    <lineage>
        <taxon>Eukaryota</taxon>
        <taxon>Metazoa</taxon>
        <taxon>Ecdysozoa</taxon>
        <taxon>Arthropoda</taxon>
        <taxon>Hexapoda</taxon>
        <taxon>Insecta</taxon>
        <taxon>Pterygota</taxon>
        <taxon>Neoptera</taxon>
        <taxon>Endopterygota</taxon>
        <taxon>Diptera</taxon>
        <taxon>Brachycera</taxon>
        <taxon>Muscomorpha</taxon>
        <taxon>Hippoboscoidea</taxon>
        <taxon>Glossinidae</taxon>
        <taxon>Glossina</taxon>
    </lineage>
</organism>
<dbReference type="EnsemblMetazoa" id="GAUT019428-RA">
    <property type="protein sequence ID" value="GAUT019428-PA"/>
    <property type="gene ID" value="GAUT019428"/>
</dbReference>
<keyword evidence="2" id="KW-1185">Reference proteome</keyword>
<evidence type="ECO:0000313" key="1">
    <source>
        <dbReference type="EnsemblMetazoa" id="GAUT019428-PA"/>
    </source>
</evidence>
<proteinExistence type="predicted"/>
<dbReference type="Proteomes" id="UP000078200">
    <property type="component" value="Unassembled WGS sequence"/>
</dbReference>
<protein>
    <submittedName>
        <fullName evidence="1">Uncharacterized protein</fullName>
    </submittedName>
</protein>
<accession>A0A1A9UY10</accession>
<sequence length="180" mass="20464">MLARNIKAQQRVEQYGIKFDKLGWDGYEQVVHVVKICASVSSMDVNQLKQSRKIDDRKDVLLAGQKKCIDSCLKLQEAPANLNAVNITKEKTFRYKDSGYHICWTGDHQAQGNDDIVVIDCGGEDERTEAKAAIESSRANDHVVHTPTKLNHRFKIIDMSFKYDNDELIGKVRSQNPMLK</sequence>
<dbReference type="AlphaFoldDB" id="A0A1A9UY10"/>
<dbReference type="VEuPathDB" id="VectorBase:GAUT019428"/>